<dbReference type="AlphaFoldDB" id="F1Z4P2"/>
<organism evidence="1 2">
    <name type="scientific">Novosphingobium nitrogenifigens DSM 19370</name>
    <dbReference type="NCBI Taxonomy" id="983920"/>
    <lineage>
        <taxon>Bacteria</taxon>
        <taxon>Pseudomonadati</taxon>
        <taxon>Pseudomonadota</taxon>
        <taxon>Alphaproteobacteria</taxon>
        <taxon>Sphingomonadales</taxon>
        <taxon>Sphingomonadaceae</taxon>
        <taxon>Novosphingobium</taxon>
    </lineage>
</organism>
<name>F1Z4P2_9SPHN</name>
<evidence type="ECO:0000313" key="2">
    <source>
        <dbReference type="Proteomes" id="UP000004728"/>
    </source>
</evidence>
<gene>
    <name evidence="1" type="ORF">Y88_0069</name>
</gene>
<sequence>MPLIGSRRTLISRRPQQTYTSPSRYSFMGTGMRWPNTGSATTNVFHVTEWYFGTPDYPVTDPRVFATSFYSPTAGETLLAAGASITIQGWAIEVSSGTWVACDGASSSGLATIDNTVAGSLLPRIPTTLAANTVYRARIAFFVSSAGITIPRTTFDVLNAAGGPVRTQSSASTLFSYLSTSTTLNNTGLSYLPAYMIAKGGDGRPAFVAFGDSIGAGVNHSQVGAAWTARNAMGYIEVALDDKTTSKRLALFNSCVPGNRPCGPSGWDQQANWANKIAALQAAYAVQGAWPFDFIISQHITNAVPYTYDSGELRTGMGRYYTLLKSLFGKPITQIEGLPGTTTSNGFQTVAGETPASGKGYPTTSHGDMWFFNADVGIDGIPDPSTYYRTNGYIEDSVGAWRYASADLASNRPLWALRSFTTTLAAAAAQNATSVSMTAAPTVGATLYIQASDGTWSSIGRNVKTVSGSGPYTVTFDGTPISASVGAASGAVVQEAPSEGLHPSALLHRNVLVQSMIDWKTRRGWI</sequence>
<reference evidence="1 2" key="1">
    <citation type="journal article" date="2012" name="J. Bacteriol.">
        <title>Draft Genome Sequence of Novosphingobium nitrogenifigens Y88T.</title>
        <authorList>
            <person name="Strabala T.J."/>
            <person name="Macdonald L."/>
            <person name="Liu V."/>
            <person name="Smit A.M."/>
        </authorList>
    </citation>
    <scope>NUCLEOTIDE SEQUENCE [LARGE SCALE GENOMIC DNA]</scope>
    <source>
        <strain evidence="1 2">DSM 19370</strain>
    </source>
</reference>
<dbReference type="InParanoid" id="F1Z4P2"/>
<evidence type="ECO:0000313" key="1">
    <source>
        <dbReference type="EMBL" id="EGD60421.1"/>
    </source>
</evidence>
<protein>
    <submittedName>
        <fullName evidence="1">Uncharacterized protein</fullName>
    </submittedName>
</protein>
<keyword evidence="2" id="KW-1185">Reference proteome</keyword>
<dbReference type="RefSeq" id="WP_008064991.1">
    <property type="nucleotide sequence ID" value="NZ_AQWK01000029.1"/>
</dbReference>
<dbReference type="HOGENOM" id="CLU_517614_0_0_5"/>
<dbReference type="Proteomes" id="UP000004728">
    <property type="component" value="Unassembled WGS sequence"/>
</dbReference>
<comment type="caution">
    <text evidence="1">The sequence shown here is derived from an EMBL/GenBank/DDBJ whole genome shotgun (WGS) entry which is preliminary data.</text>
</comment>
<proteinExistence type="predicted"/>
<dbReference type="STRING" id="983920.Y88_0069"/>
<dbReference type="EMBL" id="AEWJ01000021">
    <property type="protein sequence ID" value="EGD60421.1"/>
    <property type="molecule type" value="Genomic_DNA"/>
</dbReference>
<accession>F1Z4P2</accession>